<gene>
    <name evidence="1" type="ORF">NS334_07170</name>
</gene>
<dbReference type="PATRIC" id="fig|869719.3.peg.972"/>
<dbReference type="AlphaFoldDB" id="A0A147I5B9"/>
<dbReference type="Pfam" id="PF18951">
    <property type="entry name" value="DUF5695"/>
    <property type="match status" value="1"/>
</dbReference>
<evidence type="ECO:0000313" key="1">
    <source>
        <dbReference type="EMBL" id="KTT73634.1"/>
    </source>
</evidence>
<comment type="caution">
    <text evidence="1">The sequence shown here is derived from an EMBL/GenBank/DDBJ whole genome shotgun (WGS) entry which is preliminary data.</text>
</comment>
<protein>
    <submittedName>
        <fullName evidence="1">Uncharacterized protein</fullName>
    </submittedName>
</protein>
<reference evidence="1 2" key="1">
    <citation type="journal article" date="2016" name="Front. Microbiol.">
        <title>Genomic Resource of Rice Seed Associated Bacteria.</title>
        <authorList>
            <person name="Midha S."/>
            <person name="Bansal K."/>
            <person name="Sharma S."/>
            <person name="Kumar N."/>
            <person name="Patil P.P."/>
            <person name="Chaudhry V."/>
            <person name="Patil P.B."/>
        </authorList>
    </citation>
    <scope>NUCLEOTIDE SEQUENCE [LARGE SCALE GENOMIC DNA]</scope>
    <source>
        <strain evidence="1 2">NS334</strain>
    </source>
</reference>
<dbReference type="OrthoDB" id="2479977at2"/>
<dbReference type="Proteomes" id="UP000074310">
    <property type="component" value="Unassembled WGS sequence"/>
</dbReference>
<accession>A0A147I5B9</accession>
<evidence type="ECO:0000313" key="2">
    <source>
        <dbReference type="Proteomes" id="UP000074310"/>
    </source>
</evidence>
<organism evidence="1 2">
    <name type="scientific">Sphingomonas endophytica</name>
    <dbReference type="NCBI Taxonomy" id="869719"/>
    <lineage>
        <taxon>Bacteria</taxon>
        <taxon>Pseudomonadati</taxon>
        <taxon>Pseudomonadota</taxon>
        <taxon>Alphaproteobacteria</taxon>
        <taxon>Sphingomonadales</taxon>
        <taxon>Sphingomonadaceae</taxon>
        <taxon>Sphingomonas</taxon>
    </lineage>
</organism>
<keyword evidence="2" id="KW-1185">Reference proteome</keyword>
<dbReference type="EMBL" id="LDTB01000018">
    <property type="protein sequence ID" value="KTT73634.1"/>
    <property type="molecule type" value="Genomic_DNA"/>
</dbReference>
<dbReference type="InterPro" id="IPR043750">
    <property type="entry name" value="DUF5695"/>
</dbReference>
<name>A0A147I5B9_9SPHN</name>
<proteinExistence type="predicted"/>
<sequence>MGSGAWLHAAAPAPARHAVGALTLTLDPASQTLLHLSPVAEPAFDFAPGDRARERSGDGYAHVGDLHLRLRVGGGAWRDFASSRHRVPVRALPASGAVLAHADMTATMGDGFPLTVERAWLRDRGAPVLRFTLVNRGSQPVEIGALGMPMVFDNIITDRSLEEAHAKASFVDPYIGNDAGYLQVTRLNGKGPALLVLPDGRTPLEQYRILHDAAKAPAGDIFTDRTKRQQTFEGFYDWMVASRAMDDKGQPWNPATGFTLAPGERRSIGVRLVAAPSIRAIEATLQAERRPVAIGLPGYVVPTDSPADLFVRAGQKVRGVAVTPADALSLTRVAGPKGWNHWRVTGTGWGRARVAITYADGSVQSVHYYVTGPLDRVSADLGRFATTRQWFDDAADPFHRAPSILTYDRDANRIVTQDQRVWIAGMSDEGGAGAWVAAAVKQLDHPDAGEIAKLERMIDETVLGKLQVADGGVRKSLFYYDPKAFPAYYDKGIDWSTWASWDRKQADDLGRSYNYPHVAVAHWVLYRLARHHAGLVARHDWRFYLDHAYRTTIAMMRDAPHYAQFGQMEGEVFLEILADLKREGLTPQAAEVEKLMKARADHWRTLAYPFGSEMAWDSTGQPEVYAWMQYFGHRREAAVTREVILGYDPTVPHWGYNGNARRYWDFLYGGKVKRIERQLHHYGSALNAVPLFDAYRRDPADLHLLRVAYGGFMGGITNVDRDGFASAAFHSEPDMMRWDAYSGDYGMGYFGHAYAAASYLVNDPTFGWLGFGGTVTTSGDAIEIVPHDGARTRLFVAPAGQWITLAAGRIARARWMPARRRIELTLDPATAATPVAHLSVEAPAGGAPDVADRGTAERGFTAVPLTSAATTVVLSLR</sequence>